<dbReference type="AlphaFoldDB" id="A0A7S3QDQ0"/>
<proteinExistence type="predicted"/>
<reference evidence="1" key="1">
    <citation type="submission" date="2021-01" db="EMBL/GenBank/DDBJ databases">
        <authorList>
            <person name="Corre E."/>
            <person name="Pelletier E."/>
            <person name="Niang G."/>
            <person name="Scheremetjew M."/>
            <person name="Finn R."/>
            <person name="Kale V."/>
            <person name="Holt S."/>
            <person name="Cochrane G."/>
            <person name="Meng A."/>
            <person name="Brown T."/>
            <person name="Cohen L."/>
        </authorList>
    </citation>
    <scope>NUCLEOTIDE SEQUENCE</scope>
    <source>
        <strain evidence="1">MM31A-1</strain>
    </source>
</reference>
<evidence type="ECO:0000313" key="1">
    <source>
        <dbReference type="EMBL" id="CAE0473951.1"/>
    </source>
</evidence>
<accession>A0A7S3QDQ0</accession>
<dbReference type="EMBL" id="HBIO01024502">
    <property type="protein sequence ID" value="CAE0473951.1"/>
    <property type="molecule type" value="Transcribed_RNA"/>
</dbReference>
<name>A0A7S3QDQ0_9STRA</name>
<sequence>MSPYHRLWLKPIQILLHTLKSKGWQDTLQALLCQCSIVIATIKKLLILPLLQSWEHTAIGDDQSTIQKVFYHLPILGKSRQEAFHNNPLLVEKGDSRRINMCPLATAPHI</sequence>
<gene>
    <name evidence="1" type="ORF">CDEB00056_LOCUS18804</name>
</gene>
<protein>
    <submittedName>
        <fullName evidence="1">Uncharacterized protein</fullName>
    </submittedName>
</protein>
<organism evidence="1">
    <name type="scientific">Chaetoceros debilis</name>
    <dbReference type="NCBI Taxonomy" id="122233"/>
    <lineage>
        <taxon>Eukaryota</taxon>
        <taxon>Sar</taxon>
        <taxon>Stramenopiles</taxon>
        <taxon>Ochrophyta</taxon>
        <taxon>Bacillariophyta</taxon>
        <taxon>Coscinodiscophyceae</taxon>
        <taxon>Chaetocerotophycidae</taxon>
        <taxon>Chaetocerotales</taxon>
        <taxon>Chaetocerotaceae</taxon>
        <taxon>Chaetoceros</taxon>
    </lineage>
</organism>